<dbReference type="SUPFAM" id="SSF55594">
    <property type="entry name" value="HPr-like"/>
    <property type="match status" value="1"/>
</dbReference>
<evidence type="ECO:0000256" key="3">
    <source>
        <dbReference type="ARBA" id="ARBA00022683"/>
    </source>
</evidence>
<dbReference type="GO" id="GO:0016740">
    <property type="term" value="F:transferase activity"/>
    <property type="evidence" value="ECO:0007669"/>
    <property type="project" value="UniProtKB-KW"/>
</dbReference>
<evidence type="ECO:0000313" key="5">
    <source>
        <dbReference type="EMBL" id="PKD31242.1"/>
    </source>
</evidence>
<dbReference type="Pfam" id="PF00381">
    <property type="entry name" value="PTS-HPr"/>
    <property type="match status" value="1"/>
</dbReference>
<proteinExistence type="predicted"/>
<dbReference type="InterPro" id="IPR050399">
    <property type="entry name" value="HPr"/>
</dbReference>
<protein>
    <submittedName>
        <fullName evidence="5">Phosphocarrier protein HPr</fullName>
        <ecNumber evidence="5">2.7.11.-</ecNumber>
    </submittedName>
</protein>
<name>A0A2N0UW52_9FIRM</name>
<dbReference type="NCBIfam" id="TIGR01003">
    <property type="entry name" value="PTS_HPr_family"/>
    <property type="match status" value="1"/>
</dbReference>
<dbReference type="CDD" id="cd00367">
    <property type="entry name" value="PTS-HPr_like"/>
    <property type="match status" value="1"/>
</dbReference>
<keyword evidence="3" id="KW-0598">Phosphotransferase system</keyword>
<organism evidence="5 6">
    <name type="scientific">Ruminococcus bromii</name>
    <dbReference type="NCBI Taxonomy" id="40518"/>
    <lineage>
        <taxon>Bacteria</taxon>
        <taxon>Bacillati</taxon>
        <taxon>Bacillota</taxon>
        <taxon>Clostridia</taxon>
        <taxon>Eubacteriales</taxon>
        <taxon>Oscillospiraceae</taxon>
        <taxon>Ruminococcus</taxon>
    </lineage>
</organism>
<dbReference type="InterPro" id="IPR035895">
    <property type="entry name" value="HPr-like_sf"/>
</dbReference>
<keyword evidence="5" id="KW-0808">Transferase</keyword>
<dbReference type="Gene3D" id="3.30.1340.10">
    <property type="entry name" value="HPr-like"/>
    <property type="match status" value="1"/>
</dbReference>
<evidence type="ECO:0000313" key="6">
    <source>
        <dbReference type="Proteomes" id="UP000233425"/>
    </source>
</evidence>
<dbReference type="EMBL" id="NNSR01000041">
    <property type="protein sequence ID" value="PKD31242.1"/>
    <property type="molecule type" value="Genomic_DNA"/>
</dbReference>
<evidence type="ECO:0000259" key="4">
    <source>
        <dbReference type="PROSITE" id="PS51350"/>
    </source>
</evidence>
<keyword evidence="2" id="KW-0963">Cytoplasm</keyword>
<comment type="caution">
    <text evidence="5">The sequence shown here is derived from an EMBL/GenBank/DDBJ whole genome shotgun (WGS) entry which is preliminary data.</text>
</comment>
<dbReference type="Proteomes" id="UP000233425">
    <property type="component" value="Unassembled WGS sequence"/>
</dbReference>
<comment type="subcellular location">
    <subcellularLocation>
        <location evidence="1">Cytoplasm</location>
    </subcellularLocation>
</comment>
<reference evidence="5" key="1">
    <citation type="journal article" date="2018" name="Environ. Microbiol.">
        <title>Sporulation capability and amylosome conservation among diverse human colonic and rumen isolates of the keystone starch-degrader Ruminococcus bromii.</title>
        <authorList>
            <person name="Mukhopadhya I."/>
            <person name="Morais S."/>
            <person name="Laverde-Gomez J."/>
            <person name="Sheridan P.O."/>
            <person name="Walker A.W."/>
            <person name="Kelly W."/>
            <person name="Klieve A.V."/>
            <person name="Ouwerkerk D."/>
            <person name="Duncan S.H."/>
            <person name="Louis P."/>
            <person name="Koropatkin N."/>
            <person name="Cockburn D."/>
            <person name="Kibler R."/>
            <person name="Cooper P.J."/>
            <person name="Sandoval C."/>
            <person name="Crost E."/>
            <person name="Juge N."/>
            <person name="Bayer E.A."/>
            <person name="Flint H.J."/>
        </authorList>
    </citation>
    <scope>NUCLEOTIDE SEQUENCE [LARGE SCALE GENOMIC DNA]</scope>
    <source>
        <strain evidence="5">ATCC 27255</strain>
    </source>
</reference>
<dbReference type="PRINTS" id="PR00107">
    <property type="entry name" value="PHOSPHOCPHPR"/>
</dbReference>
<evidence type="ECO:0000256" key="1">
    <source>
        <dbReference type="ARBA" id="ARBA00004496"/>
    </source>
</evidence>
<accession>A0A2N0UW52</accession>
<keyword evidence="6" id="KW-1185">Reference proteome</keyword>
<feature type="domain" description="HPr" evidence="4">
    <location>
        <begin position="1"/>
        <end position="87"/>
    </location>
</feature>
<dbReference type="GO" id="GO:0009401">
    <property type="term" value="P:phosphoenolpyruvate-dependent sugar phosphotransferase system"/>
    <property type="evidence" value="ECO:0007669"/>
    <property type="project" value="UniProtKB-KW"/>
</dbReference>
<dbReference type="PROSITE" id="PS51350">
    <property type="entry name" value="PTS_HPR_DOM"/>
    <property type="match status" value="1"/>
</dbReference>
<dbReference type="RefSeq" id="WP_101028931.1">
    <property type="nucleotide sequence ID" value="NZ_CABMMZ010000041.1"/>
</dbReference>
<dbReference type="PANTHER" id="PTHR33705:SF2">
    <property type="entry name" value="PHOSPHOCARRIER PROTEIN NPR"/>
    <property type="match status" value="1"/>
</dbReference>
<dbReference type="GO" id="GO:0005737">
    <property type="term" value="C:cytoplasm"/>
    <property type="evidence" value="ECO:0007669"/>
    <property type="project" value="UniProtKB-SubCell"/>
</dbReference>
<dbReference type="AlphaFoldDB" id="A0A2N0UW52"/>
<dbReference type="PANTHER" id="PTHR33705">
    <property type="entry name" value="PHOSPHOCARRIER PROTEIN HPR"/>
    <property type="match status" value="1"/>
</dbReference>
<evidence type="ECO:0000256" key="2">
    <source>
        <dbReference type="ARBA" id="ARBA00022490"/>
    </source>
</evidence>
<gene>
    <name evidence="5" type="primary">ptsH</name>
    <name evidence="5" type="ORF">RBATCC27255_00886</name>
</gene>
<sequence length="87" mass="9245">MVSKELVLTNAQGFHMRPASVFATAMGKYSCDVTIKFNGNQYNAKSLLNIIAACIKCGSDIEIVCDGADENEALAEATQLIESGLGE</sequence>
<dbReference type="InterPro" id="IPR000032">
    <property type="entry name" value="HPr-like"/>
</dbReference>
<dbReference type="EC" id="2.7.11.-" evidence="5"/>